<dbReference type="Gene3D" id="6.10.250.690">
    <property type="match status" value="1"/>
</dbReference>
<dbReference type="GO" id="GO:0032993">
    <property type="term" value="C:protein-DNA complex"/>
    <property type="evidence" value="ECO:0007669"/>
    <property type="project" value="TreeGrafter"/>
</dbReference>
<dbReference type="CDD" id="cd00383">
    <property type="entry name" value="trans_reg_C"/>
    <property type="match status" value="1"/>
</dbReference>
<keyword evidence="1 6" id="KW-0597">Phosphoprotein</keyword>
<evidence type="ECO:0000313" key="10">
    <source>
        <dbReference type="EMBL" id="TCK83639.1"/>
    </source>
</evidence>
<evidence type="ECO:0000256" key="5">
    <source>
        <dbReference type="ARBA" id="ARBA00023163"/>
    </source>
</evidence>
<dbReference type="GO" id="GO:0000156">
    <property type="term" value="F:phosphorelay response regulator activity"/>
    <property type="evidence" value="ECO:0007669"/>
    <property type="project" value="TreeGrafter"/>
</dbReference>
<sequence length="224" mass="25529">MKILIIEDEEEIRESIASYMQTEKYVCEFADTLNIAIDKIVTHDYDCILLDLMLPDGNGLKVLEKIRALNKQDGVIIISANGSLEDKIKGLNIGADDYLAKPFHLSELNARIYSVVRRKKFDSKNLMYYNELEINLQFKVVKVKGKEVLLTRKEFDLLLFLVGSKDMVVSKNAIAEHLSGDMADMMDNIDFVYAHAKNLKKKLTEAGCNNYIKTVYGVGYKFQV</sequence>
<protein>
    <submittedName>
        <fullName evidence="10">DNA-binding response OmpR family regulator</fullName>
    </submittedName>
</protein>
<dbReference type="InterPro" id="IPR001789">
    <property type="entry name" value="Sig_transdc_resp-reg_receiver"/>
</dbReference>
<reference evidence="10 11" key="1">
    <citation type="submission" date="2019-03" db="EMBL/GenBank/DDBJ databases">
        <title>Genomic Encyclopedia of Archaeal and Bacterial Type Strains, Phase II (KMG-II): from individual species to whole genera.</title>
        <authorList>
            <person name="Goeker M."/>
        </authorList>
    </citation>
    <scope>NUCLEOTIDE SEQUENCE [LARGE SCALE GENOMIC DNA]</scope>
    <source>
        <strain evidence="10 11">DSM 22554</strain>
    </source>
</reference>
<evidence type="ECO:0000313" key="11">
    <source>
        <dbReference type="Proteomes" id="UP000294616"/>
    </source>
</evidence>
<evidence type="ECO:0000256" key="7">
    <source>
        <dbReference type="PROSITE-ProRule" id="PRU01091"/>
    </source>
</evidence>
<evidence type="ECO:0000259" key="8">
    <source>
        <dbReference type="PROSITE" id="PS50110"/>
    </source>
</evidence>
<dbReference type="PANTHER" id="PTHR48111:SF22">
    <property type="entry name" value="REGULATOR OF RPOS"/>
    <property type="match status" value="1"/>
</dbReference>
<feature type="domain" description="Response regulatory" evidence="8">
    <location>
        <begin position="2"/>
        <end position="116"/>
    </location>
</feature>
<dbReference type="PANTHER" id="PTHR48111">
    <property type="entry name" value="REGULATOR OF RPOS"/>
    <property type="match status" value="1"/>
</dbReference>
<gene>
    <name evidence="10" type="ORF">C8N28_2244</name>
</gene>
<dbReference type="InterPro" id="IPR011006">
    <property type="entry name" value="CheY-like_superfamily"/>
</dbReference>
<dbReference type="PROSITE" id="PS50110">
    <property type="entry name" value="RESPONSE_REGULATORY"/>
    <property type="match status" value="1"/>
</dbReference>
<dbReference type="AlphaFoldDB" id="A0A4R1M1Z7"/>
<evidence type="ECO:0000256" key="4">
    <source>
        <dbReference type="ARBA" id="ARBA00023125"/>
    </source>
</evidence>
<keyword evidence="5" id="KW-0804">Transcription</keyword>
<feature type="DNA-binding region" description="OmpR/PhoB-type" evidence="7">
    <location>
        <begin position="124"/>
        <end position="224"/>
    </location>
</feature>
<dbReference type="InterPro" id="IPR001867">
    <property type="entry name" value="OmpR/PhoB-type_DNA-bd"/>
</dbReference>
<evidence type="ECO:0000256" key="6">
    <source>
        <dbReference type="PROSITE-ProRule" id="PRU00169"/>
    </source>
</evidence>
<dbReference type="PROSITE" id="PS51755">
    <property type="entry name" value="OMPR_PHOB"/>
    <property type="match status" value="1"/>
</dbReference>
<keyword evidence="11" id="KW-1185">Reference proteome</keyword>
<name>A0A4R1M1Z7_9SPHI</name>
<keyword evidence="2" id="KW-0902">Two-component regulatory system</keyword>
<dbReference type="InterPro" id="IPR036388">
    <property type="entry name" value="WH-like_DNA-bd_sf"/>
</dbReference>
<organism evidence="10 11">
    <name type="scientific">Albibacterium bauzanense</name>
    <dbReference type="NCBI Taxonomy" id="653929"/>
    <lineage>
        <taxon>Bacteria</taxon>
        <taxon>Pseudomonadati</taxon>
        <taxon>Bacteroidota</taxon>
        <taxon>Sphingobacteriia</taxon>
        <taxon>Sphingobacteriales</taxon>
        <taxon>Sphingobacteriaceae</taxon>
        <taxon>Albibacterium</taxon>
    </lineage>
</organism>
<feature type="domain" description="OmpR/PhoB-type" evidence="9">
    <location>
        <begin position="124"/>
        <end position="224"/>
    </location>
</feature>
<dbReference type="Gene3D" id="1.10.10.10">
    <property type="entry name" value="Winged helix-like DNA-binding domain superfamily/Winged helix DNA-binding domain"/>
    <property type="match status" value="1"/>
</dbReference>
<dbReference type="EMBL" id="SMGO01000002">
    <property type="protein sequence ID" value="TCK83639.1"/>
    <property type="molecule type" value="Genomic_DNA"/>
</dbReference>
<dbReference type="SMART" id="SM00862">
    <property type="entry name" value="Trans_reg_C"/>
    <property type="match status" value="1"/>
</dbReference>
<proteinExistence type="predicted"/>
<dbReference type="GO" id="GO:0006355">
    <property type="term" value="P:regulation of DNA-templated transcription"/>
    <property type="evidence" value="ECO:0007669"/>
    <property type="project" value="InterPro"/>
</dbReference>
<dbReference type="InterPro" id="IPR039420">
    <property type="entry name" value="WalR-like"/>
</dbReference>
<evidence type="ECO:0000256" key="2">
    <source>
        <dbReference type="ARBA" id="ARBA00023012"/>
    </source>
</evidence>
<dbReference type="Proteomes" id="UP000294616">
    <property type="component" value="Unassembled WGS sequence"/>
</dbReference>
<evidence type="ECO:0000256" key="1">
    <source>
        <dbReference type="ARBA" id="ARBA00022553"/>
    </source>
</evidence>
<dbReference type="Pfam" id="PF00486">
    <property type="entry name" value="Trans_reg_C"/>
    <property type="match status" value="1"/>
</dbReference>
<dbReference type="GO" id="GO:0005829">
    <property type="term" value="C:cytosol"/>
    <property type="evidence" value="ECO:0007669"/>
    <property type="project" value="TreeGrafter"/>
</dbReference>
<keyword evidence="4 7" id="KW-0238">DNA-binding</keyword>
<dbReference type="SMART" id="SM00448">
    <property type="entry name" value="REC"/>
    <property type="match status" value="1"/>
</dbReference>
<dbReference type="RefSeq" id="WP_132224793.1">
    <property type="nucleotide sequence ID" value="NZ_SMGO01000002.1"/>
</dbReference>
<dbReference type="OrthoDB" id="9790442at2"/>
<keyword evidence="3" id="KW-0805">Transcription regulation</keyword>
<dbReference type="SUPFAM" id="SSF52172">
    <property type="entry name" value="CheY-like"/>
    <property type="match status" value="1"/>
</dbReference>
<dbReference type="Pfam" id="PF00072">
    <property type="entry name" value="Response_reg"/>
    <property type="match status" value="1"/>
</dbReference>
<evidence type="ECO:0000256" key="3">
    <source>
        <dbReference type="ARBA" id="ARBA00023015"/>
    </source>
</evidence>
<feature type="modified residue" description="4-aspartylphosphate" evidence="6">
    <location>
        <position position="51"/>
    </location>
</feature>
<dbReference type="Gene3D" id="3.40.50.2300">
    <property type="match status" value="1"/>
</dbReference>
<dbReference type="GO" id="GO:0000976">
    <property type="term" value="F:transcription cis-regulatory region binding"/>
    <property type="evidence" value="ECO:0007669"/>
    <property type="project" value="TreeGrafter"/>
</dbReference>
<accession>A0A4R1M1Z7</accession>
<comment type="caution">
    <text evidence="10">The sequence shown here is derived from an EMBL/GenBank/DDBJ whole genome shotgun (WGS) entry which is preliminary data.</text>
</comment>
<evidence type="ECO:0000259" key="9">
    <source>
        <dbReference type="PROSITE" id="PS51755"/>
    </source>
</evidence>